<keyword evidence="4 5" id="KW-0472">Membrane</keyword>
<evidence type="ECO:0000256" key="1">
    <source>
        <dbReference type="ARBA" id="ARBA00004141"/>
    </source>
</evidence>
<reference evidence="8" key="1">
    <citation type="submission" date="2017-04" db="EMBL/GenBank/DDBJ databases">
        <authorList>
            <person name="Varghese N."/>
            <person name="Submissions S."/>
        </authorList>
    </citation>
    <scope>NUCLEOTIDE SEQUENCE [LARGE SCALE GENOMIC DNA]</scope>
    <source>
        <strain evidence="8">NIO-1021</strain>
    </source>
</reference>
<dbReference type="Gene3D" id="1.20.1740.10">
    <property type="entry name" value="Amino acid/polyamine transporter I"/>
    <property type="match status" value="1"/>
</dbReference>
<feature type="domain" description="Amino acid permease/ SLC12A" evidence="6">
    <location>
        <begin position="1"/>
        <end position="75"/>
    </location>
</feature>
<evidence type="ECO:0000313" key="8">
    <source>
        <dbReference type="Proteomes" id="UP000192929"/>
    </source>
</evidence>
<gene>
    <name evidence="7" type="ORF">SAMN06296028_108109</name>
</gene>
<name>A0A1X7D562_9MICC</name>
<accession>A0A1X7D562</accession>
<dbReference type="AlphaFoldDB" id="A0A1X7D562"/>
<dbReference type="InterPro" id="IPR004841">
    <property type="entry name" value="AA-permease/SLC12A_dom"/>
</dbReference>
<evidence type="ECO:0000256" key="4">
    <source>
        <dbReference type="ARBA" id="ARBA00023136"/>
    </source>
</evidence>
<dbReference type="Proteomes" id="UP000192929">
    <property type="component" value="Unassembled WGS sequence"/>
</dbReference>
<dbReference type="Pfam" id="PF00324">
    <property type="entry name" value="AA_permease"/>
    <property type="match status" value="1"/>
</dbReference>
<sequence length="96" mass="10715">MILLSHIAMRREIEKKGRPESAFKVPLWPVASWLATAAILFVIVLLGWFPDTRVALIVGAVWLVLLGVGYVLFVKGNGRNRPQLDDHTALITLPRT</sequence>
<organism evidence="7 8">
    <name type="scientific">Kocuria marina subsp. indica</name>
    <dbReference type="NCBI Taxonomy" id="1049583"/>
    <lineage>
        <taxon>Bacteria</taxon>
        <taxon>Bacillati</taxon>
        <taxon>Actinomycetota</taxon>
        <taxon>Actinomycetes</taxon>
        <taxon>Micrococcales</taxon>
        <taxon>Micrococcaceae</taxon>
        <taxon>Kocuria</taxon>
    </lineage>
</organism>
<dbReference type="EMBL" id="FXAC01000008">
    <property type="protein sequence ID" value="SMF08880.1"/>
    <property type="molecule type" value="Genomic_DNA"/>
</dbReference>
<keyword evidence="8" id="KW-1185">Reference proteome</keyword>
<proteinExistence type="predicted"/>
<dbReference type="GO" id="GO:0055085">
    <property type="term" value="P:transmembrane transport"/>
    <property type="evidence" value="ECO:0007669"/>
    <property type="project" value="InterPro"/>
</dbReference>
<evidence type="ECO:0000256" key="5">
    <source>
        <dbReference type="SAM" id="Phobius"/>
    </source>
</evidence>
<dbReference type="GO" id="GO:0016020">
    <property type="term" value="C:membrane"/>
    <property type="evidence" value="ECO:0007669"/>
    <property type="project" value="UniProtKB-SubCell"/>
</dbReference>
<comment type="subcellular location">
    <subcellularLocation>
        <location evidence="1">Membrane</location>
        <topology evidence="1">Multi-pass membrane protein</topology>
    </subcellularLocation>
</comment>
<evidence type="ECO:0000259" key="6">
    <source>
        <dbReference type="Pfam" id="PF00324"/>
    </source>
</evidence>
<evidence type="ECO:0000256" key="2">
    <source>
        <dbReference type="ARBA" id="ARBA00022692"/>
    </source>
</evidence>
<keyword evidence="2 5" id="KW-0812">Transmembrane</keyword>
<feature type="transmembrane region" description="Helical" evidence="5">
    <location>
        <begin position="25"/>
        <end position="48"/>
    </location>
</feature>
<evidence type="ECO:0000313" key="7">
    <source>
        <dbReference type="EMBL" id="SMF08880.1"/>
    </source>
</evidence>
<keyword evidence="3 5" id="KW-1133">Transmembrane helix</keyword>
<feature type="transmembrane region" description="Helical" evidence="5">
    <location>
        <begin position="54"/>
        <end position="73"/>
    </location>
</feature>
<protein>
    <submittedName>
        <fullName evidence="7">Amino acid permease</fullName>
    </submittedName>
</protein>
<evidence type="ECO:0000256" key="3">
    <source>
        <dbReference type="ARBA" id="ARBA00022989"/>
    </source>
</evidence>